<evidence type="ECO:0000256" key="3">
    <source>
        <dbReference type="ARBA" id="ARBA00023163"/>
    </source>
</evidence>
<accession>A0AAV3WTI1</accession>
<dbReference type="InterPro" id="IPR009057">
    <property type="entry name" value="Homeodomain-like_sf"/>
</dbReference>
<dbReference type="Proteomes" id="UP000887127">
    <property type="component" value="Unassembled WGS sequence"/>
</dbReference>
<dbReference type="Pfam" id="PF12833">
    <property type="entry name" value="HTH_18"/>
    <property type="match status" value="1"/>
</dbReference>
<keyword evidence="2" id="KW-0238">DNA-binding</keyword>
<dbReference type="InterPro" id="IPR050959">
    <property type="entry name" value="MarA-like"/>
</dbReference>
<dbReference type="SUPFAM" id="SSF46689">
    <property type="entry name" value="Homeodomain-like"/>
    <property type="match status" value="2"/>
</dbReference>
<dbReference type="GeneID" id="96910826"/>
<evidence type="ECO:0000256" key="2">
    <source>
        <dbReference type="ARBA" id="ARBA00023125"/>
    </source>
</evidence>
<proteinExistence type="predicted"/>
<protein>
    <recommendedName>
        <fullName evidence="4">HTH araC/xylS-type domain-containing protein</fullName>
    </recommendedName>
</protein>
<dbReference type="GO" id="GO:0003700">
    <property type="term" value="F:DNA-binding transcription factor activity"/>
    <property type="evidence" value="ECO:0007669"/>
    <property type="project" value="InterPro"/>
</dbReference>
<name>A0AAV3WTI1_9LACT</name>
<dbReference type="PANTHER" id="PTHR47504:SF6">
    <property type="entry name" value="ARAC-FAMILY TRANSCRIPTIONAL REGULATOR"/>
    <property type="match status" value="1"/>
</dbReference>
<dbReference type="PRINTS" id="PR00032">
    <property type="entry name" value="HTHARAC"/>
</dbReference>
<dbReference type="InterPro" id="IPR020449">
    <property type="entry name" value="Tscrpt_reg_AraC-type_HTH"/>
</dbReference>
<comment type="caution">
    <text evidence="5">The sequence shown here is derived from an EMBL/GenBank/DDBJ whole genome shotgun (WGS) entry which is preliminary data.</text>
</comment>
<dbReference type="AlphaFoldDB" id="A0AAV3WTI1"/>
<dbReference type="RefSeq" id="WP_091761150.1">
    <property type="nucleotide sequence ID" value="NZ_BJVX01000004.1"/>
</dbReference>
<dbReference type="Gene3D" id="1.10.10.60">
    <property type="entry name" value="Homeodomain-like"/>
    <property type="match status" value="2"/>
</dbReference>
<dbReference type="GO" id="GO:0043565">
    <property type="term" value="F:sequence-specific DNA binding"/>
    <property type="evidence" value="ECO:0007669"/>
    <property type="project" value="InterPro"/>
</dbReference>
<evidence type="ECO:0000313" key="6">
    <source>
        <dbReference type="Proteomes" id="UP000887127"/>
    </source>
</evidence>
<feature type="domain" description="HTH araC/xylS-type" evidence="4">
    <location>
        <begin position="13"/>
        <end position="112"/>
    </location>
</feature>
<keyword evidence="3" id="KW-0804">Transcription</keyword>
<evidence type="ECO:0000259" key="4">
    <source>
        <dbReference type="PROSITE" id="PS01124"/>
    </source>
</evidence>
<dbReference type="SMART" id="SM00342">
    <property type="entry name" value="HTH_ARAC"/>
    <property type="match status" value="1"/>
</dbReference>
<dbReference type="InterPro" id="IPR018060">
    <property type="entry name" value="HTH_AraC"/>
</dbReference>
<evidence type="ECO:0000256" key="1">
    <source>
        <dbReference type="ARBA" id="ARBA00023015"/>
    </source>
</evidence>
<dbReference type="EMBL" id="BKBI01000005">
    <property type="protein sequence ID" value="GEQ35297.1"/>
    <property type="molecule type" value="Genomic_DNA"/>
</dbReference>
<organism evidence="5 6">
    <name type="scientific">Marinilactibacillus psychrotolerans</name>
    <dbReference type="NCBI Taxonomy" id="191770"/>
    <lineage>
        <taxon>Bacteria</taxon>
        <taxon>Bacillati</taxon>
        <taxon>Bacillota</taxon>
        <taxon>Bacilli</taxon>
        <taxon>Lactobacillales</taxon>
        <taxon>Carnobacteriaceae</taxon>
        <taxon>Marinilactibacillus</taxon>
    </lineage>
</organism>
<dbReference type="PANTHER" id="PTHR47504">
    <property type="entry name" value="RIGHT ORIGIN-BINDING PROTEIN"/>
    <property type="match status" value="1"/>
</dbReference>
<sequence length="123" mass="14683">MSTQKETYIRLINKSEDYIEQHLDTSIALKDLAENFSFSEFHFHRIFKKFSNETLKKFISRYKLERAAIFICVNHSISLTEVAFFYGYNDVSSFSRAFKHHFGTSPSIYKKEQEMTRKQRSNM</sequence>
<evidence type="ECO:0000313" key="5">
    <source>
        <dbReference type="EMBL" id="GEQ35297.1"/>
    </source>
</evidence>
<dbReference type="PROSITE" id="PS01124">
    <property type="entry name" value="HTH_ARAC_FAMILY_2"/>
    <property type="match status" value="1"/>
</dbReference>
<reference evidence="5" key="1">
    <citation type="submission" date="2019-08" db="EMBL/GenBank/DDBJ databases">
        <title>Marinilactibacillus psychrotolerans M13-2T whole genome sequencing project.</title>
        <authorList>
            <person name="Ishikawa M."/>
            <person name="Suzuki T."/>
            <person name="Matsutani M."/>
        </authorList>
    </citation>
    <scope>NUCLEOTIDE SEQUENCE</scope>
    <source>
        <strain evidence="5">M13-2T</strain>
    </source>
</reference>
<gene>
    <name evidence="5" type="ORF">M132T_08050</name>
</gene>
<keyword evidence="1" id="KW-0805">Transcription regulation</keyword>